<dbReference type="HOGENOM" id="CLU_084749_0_1_11"/>
<evidence type="ECO:0000256" key="1">
    <source>
        <dbReference type="SAM" id="Phobius"/>
    </source>
</evidence>
<reference evidence="3 4" key="1">
    <citation type="submission" date="2013-04" db="EMBL/GenBank/DDBJ databases">
        <title>Complete genome sequence of Corynebacterium humireducens DSM 45392(T), isolated from a wastewater-fed microbial fuel cell.</title>
        <authorList>
            <person name="Ruckert C."/>
            <person name="Albersmeier A."/>
            <person name="Kalinowski J."/>
        </authorList>
    </citation>
    <scope>NUCLEOTIDE SEQUENCE [LARGE SCALE GENOMIC DNA]</scope>
    <source>
        <strain evidence="4">MFC-5</strain>
    </source>
</reference>
<protein>
    <recommendedName>
        <fullName evidence="5">TIGR02234 family membrane protein</fullName>
    </recommendedName>
</protein>
<dbReference type="RefSeq" id="WP_040086163.1">
    <property type="nucleotide sequence ID" value="NZ_BCSU01000003.1"/>
</dbReference>
<dbReference type="STRING" id="1223515.B842_08470"/>
<name>A0A0B5DBL8_9CORY</name>
<accession>A0A0B5DBL8</accession>
<evidence type="ECO:0000313" key="4">
    <source>
        <dbReference type="Proteomes" id="UP000031524"/>
    </source>
</evidence>
<gene>
    <name evidence="3" type="ORF">B842_08470</name>
</gene>
<keyword evidence="1" id="KW-1133">Transmembrane helix</keyword>
<proteinExistence type="predicted"/>
<dbReference type="AlphaFoldDB" id="A0A0B5DBL8"/>
<dbReference type="EMBL" id="CP005286">
    <property type="protein sequence ID" value="AJE33543.1"/>
    <property type="molecule type" value="Genomic_DNA"/>
</dbReference>
<organism evidence="3 4">
    <name type="scientific">Corynebacterium humireducens NBRC 106098 = DSM 45392</name>
    <dbReference type="NCBI Taxonomy" id="1223515"/>
    <lineage>
        <taxon>Bacteria</taxon>
        <taxon>Bacillati</taxon>
        <taxon>Actinomycetota</taxon>
        <taxon>Actinomycetes</taxon>
        <taxon>Mycobacteriales</taxon>
        <taxon>Corynebacteriaceae</taxon>
        <taxon>Corynebacterium</taxon>
    </lineage>
</organism>
<dbReference type="InterPro" id="IPR019051">
    <property type="entry name" value="Trp_biosyn_TM_oprn/chp"/>
</dbReference>
<keyword evidence="2" id="KW-0732">Signal</keyword>
<dbReference type="InterPro" id="IPR011746">
    <property type="entry name" value="Trp_synth-assoc_CHP"/>
</dbReference>
<dbReference type="OrthoDB" id="4372702at2"/>
<keyword evidence="1" id="KW-0472">Membrane</keyword>
<dbReference type="KEGG" id="chm:B842_08470"/>
<feature type="signal peptide" evidence="2">
    <location>
        <begin position="1"/>
        <end position="21"/>
    </location>
</feature>
<feature type="transmembrane region" description="Helical" evidence="1">
    <location>
        <begin position="77"/>
        <end position="98"/>
    </location>
</feature>
<feature type="transmembrane region" description="Helical" evidence="1">
    <location>
        <begin position="135"/>
        <end position="153"/>
    </location>
</feature>
<sequence length="208" mass="22017">MKNLHRLSALLLALAAALLWAASRMSWITADTFDDKSGTAVHEVIGGLWSTEQTAVALLLVAGSLAGLALRRVGRRLVGVVSALAGIGVSWAPLGLLAGEPDPRRVHQLLSTGDEARISDWAEVVALNVNSAGPALAMVGAAVALFGGVLLAMRPGQDSAKLNRYEIRQNREAKIVHDLEAEPDSGRVMWDALDADIDPTDPQKPPRP</sequence>
<dbReference type="Proteomes" id="UP000031524">
    <property type="component" value="Chromosome"/>
</dbReference>
<feature type="transmembrane region" description="Helical" evidence="1">
    <location>
        <begin position="54"/>
        <end position="70"/>
    </location>
</feature>
<keyword evidence="1" id="KW-0812">Transmembrane</keyword>
<dbReference type="NCBIfam" id="TIGR02234">
    <property type="entry name" value="trp_oprn_chp"/>
    <property type="match status" value="1"/>
</dbReference>
<feature type="chain" id="PRO_5039308699" description="TIGR02234 family membrane protein" evidence="2">
    <location>
        <begin position="22"/>
        <end position="208"/>
    </location>
</feature>
<evidence type="ECO:0000256" key="2">
    <source>
        <dbReference type="SAM" id="SignalP"/>
    </source>
</evidence>
<evidence type="ECO:0000313" key="3">
    <source>
        <dbReference type="EMBL" id="AJE33543.1"/>
    </source>
</evidence>
<dbReference type="Pfam" id="PF09534">
    <property type="entry name" value="Trp_oprn_chp"/>
    <property type="match status" value="1"/>
</dbReference>
<evidence type="ECO:0008006" key="5">
    <source>
        <dbReference type="Google" id="ProtNLM"/>
    </source>
</evidence>
<keyword evidence="4" id="KW-1185">Reference proteome</keyword>